<dbReference type="RefSeq" id="WP_319966056.1">
    <property type="nucleotide sequence ID" value="NZ_JAXAVW010000008.1"/>
</dbReference>
<keyword evidence="7" id="KW-1185">Reference proteome</keyword>
<evidence type="ECO:0000256" key="2">
    <source>
        <dbReference type="ARBA" id="ARBA00022670"/>
    </source>
</evidence>
<feature type="domain" description="NlpC/P60" evidence="5">
    <location>
        <begin position="188"/>
        <end position="317"/>
    </location>
</feature>
<protein>
    <submittedName>
        <fullName evidence="6">Bifunctional lytic transglycosylase/C40 family peptidase</fullName>
    </submittedName>
</protein>
<name>A0ABU4SYW1_9PSEU</name>
<evidence type="ECO:0000256" key="4">
    <source>
        <dbReference type="ARBA" id="ARBA00022807"/>
    </source>
</evidence>
<accession>A0ABU4SYW1</accession>
<dbReference type="InterPro" id="IPR051794">
    <property type="entry name" value="PG_Endopeptidase_C40"/>
</dbReference>
<dbReference type="InterPro" id="IPR038765">
    <property type="entry name" value="Papain-like_cys_pep_sf"/>
</dbReference>
<keyword evidence="4" id="KW-0788">Thiol protease</keyword>
<comment type="caution">
    <text evidence="6">The sequence shown here is derived from an EMBL/GenBank/DDBJ whole genome shotgun (WGS) entry which is preliminary data.</text>
</comment>
<dbReference type="Proteomes" id="UP001285521">
    <property type="component" value="Unassembled WGS sequence"/>
</dbReference>
<dbReference type="SUPFAM" id="SSF54001">
    <property type="entry name" value="Cysteine proteinases"/>
    <property type="match status" value="1"/>
</dbReference>
<comment type="similarity">
    <text evidence="1">Belongs to the peptidase C40 family.</text>
</comment>
<dbReference type="InterPro" id="IPR000064">
    <property type="entry name" value="NLP_P60_dom"/>
</dbReference>
<dbReference type="Pfam" id="PF00877">
    <property type="entry name" value="NLPC_P60"/>
    <property type="match status" value="1"/>
</dbReference>
<keyword evidence="3" id="KW-0378">Hydrolase</keyword>
<dbReference type="CDD" id="cd13399">
    <property type="entry name" value="Slt35-like"/>
    <property type="match status" value="1"/>
</dbReference>
<reference evidence="6 7" key="1">
    <citation type="submission" date="2023-11" db="EMBL/GenBank/DDBJ databases">
        <title>Lentzea sokolovensis, sp. nov., Lentzea kristufkii, sp. nov., and Lentzea miocenensis, sp. nov., rare actinobacteria from Sokolov Coal Basin, Miocene lacustrine sediment, Czech Republic.</title>
        <authorList>
            <person name="Lara A."/>
            <person name="Kotroba L."/>
            <person name="Nouioui I."/>
            <person name="Neumann-Schaal M."/>
            <person name="Mast Y."/>
            <person name="Chronakova A."/>
        </authorList>
    </citation>
    <scope>NUCLEOTIDE SEQUENCE [LARGE SCALE GENOMIC DNA]</scope>
    <source>
        <strain evidence="6 7">BCCO 10_0856</strain>
    </source>
</reference>
<dbReference type="InterPro" id="IPR023346">
    <property type="entry name" value="Lysozyme-like_dom_sf"/>
</dbReference>
<keyword evidence="2" id="KW-0645">Protease</keyword>
<dbReference type="PROSITE" id="PS51935">
    <property type="entry name" value="NLPC_P60"/>
    <property type="match status" value="1"/>
</dbReference>
<dbReference type="Gene3D" id="1.10.530.10">
    <property type="match status" value="1"/>
</dbReference>
<dbReference type="InterPro" id="IPR008258">
    <property type="entry name" value="Transglycosylase_SLT_dom_1"/>
</dbReference>
<reference evidence="6 7" key="2">
    <citation type="submission" date="2023-11" db="EMBL/GenBank/DDBJ databases">
        <authorList>
            <person name="Lara A.C."/>
            <person name="Chronakova A."/>
        </authorList>
    </citation>
    <scope>NUCLEOTIDE SEQUENCE [LARGE SCALE GENOMIC DNA]</scope>
    <source>
        <strain evidence="6 7">BCCO 10_0856</strain>
    </source>
</reference>
<dbReference type="PANTHER" id="PTHR47359:SF3">
    <property type="entry name" value="NLP_P60 DOMAIN-CONTAINING PROTEIN-RELATED"/>
    <property type="match status" value="1"/>
</dbReference>
<dbReference type="PANTHER" id="PTHR47359">
    <property type="entry name" value="PEPTIDOGLYCAN DL-ENDOPEPTIDASE CWLO"/>
    <property type="match status" value="1"/>
</dbReference>
<dbReference type="SUPFAM" id="SSF53955">
    <property type="entry name" value="Lysozyme-like"/>
    <property type="match status" value="1"/>
</dbReference>
<dbReference type="Pfam" id="PF01464">
    <property type="entry name" value="SLT"/>
    <property type="match status" value="1"/>
</dbReference>
<evidence type="ECO:0000259" key="5">
    <source>
        <dbReference type="PROSITE" id="PS51935"/>
    </source>
</evidence>
<dbReference type="EMBL" id="JAXAVW010000008">
    <property type="protein sequence ID" value="MDX8030999.1"/>
    <property type="molecule type" value="Genomic_DNA"/>
</dbReference>
<organism evidence="6 7">
    <name type="scientific">Lentzea miocenica</name>
    <dbReference type="NCBI Taxonomy" id="3095431"/>
    <lineage>
        <taxon>Bacteria</taxon>
        <taxon>Bacillati</taxon>
        <taxon>Actinomycetota</taxon>
        <taxon>Actinomycetes</taxon>
        <taxon>Pseudonocardiales</taxon>
        <taxon>Pseudonocardiaceae</taxon>
        <taxon>Lentzea</taxon>
    </lineage>
</organism>
<proteinExistence type="inferred from homology"/>
<evidence type="ECO:0000313" key="6">
    <source>
        <dbReference type="EMBL" id="MDX8030999.1"/>
    </source>
</evidence>
<evidence type="ECO:0000313" key="7">
    <source>
        <dbReference type="Proteomes" id="UP001285521"/>
    </source>
</evidence>
<gene>
    <name evidence="6" type="ORF">SK803_12290</name>
</gene>
<sequence>MKIAVAAVAAIIAVPILIGGVGQAVVKALFGSSTQPSQAALADIPADYLTLYRQATSVCPGLDWSILAAIGKVETNHGRSPLPGVSSGENYAGAGGPMQFLQSTFDGVIARHPLPAGGATPPSRYNPHDAIYAAAYYLCDSGAPKDLRKAIFAYNHADWYVDEVLAQAKKYNDALIGTGDCNNIQAPTPAAIMAINFACGQLGLPYVWGGNGPADGHAGFDCSGLTSAAYNAAGIKLPRTAQTQYNAGPLVPAGQPLLPGDLVFYGTPGNVHHVGLYIGAGKMVHAPTFGQPVQVSSYRWNGDDYLAASRPTGDARV</sequence>
<dbReference type="Gene3D" id="3.90.1720.10">
    <property type="entry name" value="endopeptidase domain like (from Nostoc punctiforme)"/>
    <property type="match status" value="1"/>
</dbReference>
<evidence type="ECO:0000256" key="1">
    <source>
        <dbReference type="ARBA" id="ARBA00007074"/>
    </source>
</evidence>
<evidence type="ECO:0000256" key="3">
    <source>
        <dbReference type="ARBA" id="ARBA00022801"/>
    </source>
</evidence>